<feature type="domain" description="Beta-ketoacyl-[acyl-carrier-protein] synthase III C-terminal" evidence="3">
    <location>
        <begin position="221"/>
        <end position="309"/>
    </location>
</feature>
<evidence type="ECO:0000256" key="2">
    <source>
        <dbReference type="ARBA" id="ARBA00023315"/>
    </source>
</evidence>
<dbReference type="RefSeq" id="WP_059208973.1">
    <property type="nucleotide sequence ID" value="NZ_JBEXNU010000002.1"/>
</dbReference>
<gene>
    <name evidence="4" type="ORF">AQJ46_32510</name>
</gene>
<protein>
    <submittedName>
        <fullName evidence="4">3-oxoacyl-ACP synthase</fullName>
    </submittedName>
</protein>
<evidence type="ECO:0000259" key="3">
    <source>
        <dbReference type="Pfam" id="PF08541"/>
    </source>
</evidence>
<sequence>MTSLEEVAAHLPSARIPIGELSDELGLSAAEMKVYRRFYGLAEVCREPGGTLTDLLLAAAGKLDGLRGREERVRYVVQARTMPVVVPHPVNPVHEVRDALGLGHATAFAVTHHACASGLLAVDMVGKLLASDGDPDALALVLTGEKTFTLAAQTVPGTAANSEGAAAVLVGTRDDRDRMLSYAARTHGRFYECLSLDDELAGEYQQIYTEALAEVMLAAVAKAGLGLDDVAVVFPHNVNRLSWARLARHLGLPLERVFLDNVPVTGHCFCADPFINYRTALDLGRLRPGDRYLLATVGLGSTFSAMLFEH</sequence>
<dbReference type="PANTHER" id="PTHR34069:SF2">
    <property type="entry name" value="BETA-KETOACYL-[ACYL-CARRIER-PROTEIN] SYNTHASE III"/>
    <property type="match status" value="1"/>
</dbReference>
<dbReference type="Pfam" id="PF08541">
    <property type="entry name" value="ACP_syn_III_C"/>
    <property type="match status" value="1"/>
</dbReference>
<comment type="caution">
    <text evidence="4">The sequence shown here is derived from an EMBL/GenBank/DDBJ whole genome shotgun (WGS) entry which is preliminary data.</text>
</comment>
<organism evidence="4 5">
    <name type="scientific">Streptomyces canus</name>
    <dbReference type="NCBI Taxonomy" id="58343"/>
    <lineage>
        <taxon>Bacteria</taxon>
        <taxon>Bacillati</taxon>
        <taxon>Actinomycetota</taxon>
        <taxon>Actinomycetes</taxon>
        <taxon>Kitasatosporales</taxon>
        <taxon>Streptomycetaceae</taxon>
        <taxon>Streptomyces</taxon>
        <taxon>Streptomyces aurantiacus group</taxon>
    </lineage>
</organism>
<dbReference type="GO" id="GO:0016747">
    <property type="term" value="F:acyltransferase activity, transferring groups other than amino-acyl groups"/>
    <property type="evidence" value="ECO:0007669"/>
    <property type="project" value="UniProtKB-ARBA"/>
</dbReference>
<evidence type="ECO:0000313" key="5">
    <source>
        <dbReference type="Proteomes" id="UP000053669"/>
    </source>
</evidence>
<dbReference type="GO" id="GO:0044550">
    <property type="term" value="P:secondary metabolite biosynthetic process"/>
    <property type="evidence" value="ECO:0007669"/>
    <property type="project" value="TreeGrafter"/>
</dbReference>
<dbReference type="Proteomes" id="UP000053669">
    <property type="component" value="Unassembled WGS sequence"/>
</dbReference>
<dbReference type="Gene3D" id="3.40.47.10">
    <property type="match status" value="2"/>
</dbReference>
<keyword evidence="2" id="KW-0012">Acyltransferase</keyword>
<name>A0A101RUM2_9ACTN</name>
<reference evidence="4 5" key="1">
    <citation type="submission" date="2015-10" db="EMBL/GenBank/DDBJ databases">
        <title>Draft genome sequence of Streptomyces canus DSM 40017, type strain for the species Streptomyces canus.</title>
        <authorList>
            <person name="Ruckert C."/>
            <person name="Winkler A."/>
            <person name="Kalinowski J."/>
            <person name="Kampfer P."/>
            <person name="Glaeser S."/>
        </authorList>
    </citation>
    <scope>NUCLEOTIDE SEQUENCE [LARGE SCALE GENOMIC DNA]</scope>
    <source>
        <strain evidence="4 5">DSM 40017</strain>
    </source>
</reference>
<proteinExistence type="predicted"/>
<accession>A0A101RUM2</accession>
<dbReference type="EMBL" id="LMWU01000039">
    <property type="protein sequence ID" value="KUN62052.1"/>
    <property type="molecule type" value="Genomic_DNA"/>
</dbReference>
<dbReference type="PANTHER" id="PTHR34069">
    <property type="entry name" value="3-OXOACYL-[ACYL-CARRIER-PROTEIN] SYNTHASE 3"/>
    <property type="match status" value="1"/>
</dbReference>
<dbReference type="InterPro" id="IPR016039">
    <property type="entry name" value="Thiolase-like"/>
</dbReference>
<dbReference type="InterPro" id="IPR013747">
    <property type="entry name" value="ACP_syn_III_C"/>
</dbReference>
<evidence type="ECO:0000256" key="1">
    <source>
        <dbReference type="ARBA" id="ARBA00022679"/>
    </source>
</evidence>
<keyword evidence="1" id="KW-0808">Transferase</keyword>
<evidence type="ECO:0000313" key="4">
    <source>
        <dbReference type="EMBL" id="KUN62052.1"/>
    </source>
</evidence>
<dbReference type="AlphaFoldDB" id="A0A101RUM2"/>
<dbReference type="STRING" id="58343.AQJ46_32510"/>
<dbReference type="SUPFAM" id="SSF53901">
    <property type="entry name" value="Thiolase-like"/>
    <property type="match status" value="2"/>
</dbReference>